<comment type="caution">
    <text evidence="1">The sequence shown here is derived from an EMBL/GenBank/DDBJ whole genome shotgun (WGS) entry which is preliminary data.</text>
</comment>
<dbReference type="eggNOG" id="ENOG5032NU4">
    <property type="taxonomic scope" value="Bacteria"/>
</dbReference>
<evidence type="ECO:0000313" key="2">
    <source>
        <dbReference type="Proteomes" id="UP000017831"/>
    </source>
</evidence>
<evidence type="ECO:0000313" key="1">
    <source>
        <dbReference type="EMBL" id="EOA57554.1"/>
    </source>
</evidence>
<proteinExistence type="predicted"/>
<organism evidence="1 2">
    <name type="scientific">Phocaeicola massiliensis B84634 = Timone 84634 = DSM 17679 = JCM 13223</name>
    <dbReference type="NCBI Taxonomy" id="1121098"/>
    <lineage>
        <taxon>Bacteria</taxon>
        <taxon>Pseudomonadati</taxon>
        <taxon>Bacteroidota</taxon>
        <taxon>Bacteroidia</taxon>
        <taxon>Bacteroidales</taxon>
        <taxon>Bacteroidaceae</taxon>
        <taxon>Phocaeicola</taxon>
    </lineage>
</organism>
<gene>
    <name evidence="1" type="ORF">HMPREF1534_00616</name>
</gene>
<reference evidence="1 2" key="1">
    <citation type="submission" date="2013-04" db="EMBL/GenBank/DDBJ databases">
        <title>The Genome Sequence of Bacteroides massiliensis DSM 17679.</title>
        <authorList>
            <consortium name="The Broad Institute Genomics Platform"/>
            <person name="Earl A."/>
            <person name="Ward D."/>
            <person name="Feldgarden M."/>
            <person name="Gevers D."/>
            <person name="Martens E."/>
            <person name="Fenner L."/>
            <person name="Roux V."/>
            <person name="Mallet M.N."/>
            <person name="Raoult D."/>
            <person name="Walker B."/>
            <person name="Young S."/>
            <person name="Zeng Q."/>
            <person name="Gargeya S."/>
            <person name="Fitzgerald M."/>
            <person name="Haas B."/>
            <person name="Abouelleil A."/>
            <person name="Allen A.W."/>
            <person name="Alvarado L."/>
            <person name="Arachchi H.M."/>
            <person name="Berlin A.M."/>
            <person name="Chapman S.B."/>
            <person name="Gainer-Dewar J."/>
            <person name="Goldberg J."/>
            <person name="Griggs A."/>
            <person name="Gujja S."/>
            <person name="Hansen M."/>
            <person name="Howarth C."/>
            <person name="Imamovic A."/>
            <person name="Ireland A."/>
            <person name="Larimer J."/>
            <person name="McCowan C."/>
            <person name="Murphy C."/>
            <person name="Pearson M."/>
            <person name="Poon T.W."/>
            <person name="Priest M."/>
            <person name="Roberts A."/>
            <person name="Saif S."/>
            <person name="Shea T."/>
            <person name="Sisk P."/>
            <person name="Sykes S."/>
            <person name="Wortman J."/>
            <person name="Nusbaum C."/>
            <person name="Birren B."/>
        </authorList>
    </citation>
    <scope>NUCLEOTIDE SEQUENCE [LARGE SCALE GENOMIC DNA]</scope>
    <source>
        <strain evidence="2">B84634 / Timone 84634 / DSM 17679 / JCM 13223</strain>
    </source>
</reference>
<sequence length="67" mass="7774">MTMAKKKITKKSKITVSYSGTPLMEVARYMHEEVVRHCDYCGKPMSRSDVNDYGSLCETCYMKEYYG</sequence>
<dbReference type="PATRIC" id="fig|1121098.3.peg.630"/>
<keyword evidence="2" id="KW-1185">Reference proteome</keyword>
<dbReference type="STRING" id="1121098.HMPREF1534_00616"/>
<protein>
    <submittedName>
        <fullName evidence="1">Uncharacterized protein</fullName>
    </submittedName>
</protein>
<dbReference type="EMBL" id="AQHY01000008">
    <property type="protein sequence ID" value="EOA57554.1"/>
    <property type="molecule type" value="Genomic_DNA"/>
</dbReference>
<dbReference type="HOGENOM" id="CLU_2803536_0_0_10"/>
<dbReference type="Proteomes" id="UP000017831">
    <property type="component" value="Unassembled WGS sequence"/>
</dbReference>
<name>U6RLR9_9BACT</name>
<accession>U6RLR9</accession>
<dbReference type="AlphaFoldDB" id="U6RLR9"/>